<evidence type="ECO:0000256" key="1">
    <source>
        <dbReference type="ARBA" id="ARBA00023125"/>
    </source>
</evidence>
<evidence type="ECO:0000313" key="27">
    <source>
        <dbReference type="Proteomes" id="UP000291881"/>
    </source>
</evidence>
<evidence type="ECO:0000313" key="19">
    <source>
        <dbReference type="EMBL" id="TCF71209.1"/>
    </source>
</evidence>
<evidence type="ECO:0000313" key="4">
    <source>
        <dbReference type="EMBL" id="GHM73354.1"/>
    </source>
</evidence>
<protein>
    <submittedName>
        <fullName evidence="4 23">AcrR family transcriptional regulator</fullName>
    </submittedName>
    <submittedName>
        <fullName evidence="13">Transcriptional regulator</fullName>
    </submittedName>
</protein>
<dbReference type="Proteomes" id="UP000293475">
    <property type="component" value="Unassembled WGS sequence"/>
</dbReference>
<dbReference type="RefSeq" id="WP_007051459.1">
    <property type="nucleotide sequence ID" value="NZ_AP022379.1"/>
</dbReference>
<dbReference type="EMBL" id="SHTC01000005">
    <property type="protein sequence ID" value="TCF60276.1"/>
    <property type="molecule type" value="Genomic_DNA"/>
</dbReference>
<evidence type="ECO:0000313" key="31">
    <source>
        <dbReference type="Proteomes" id="UP000292692"/>
    </source>
</evidence>
<evidence type="ECO:0000313" key="8">
    <source>
        <dbReference type="EMBL" id="TCD86798.1"/>
    </source>
</evidence>
<evidence type="ECO:0000313" key="41">
    <source>
        <dbReference type="Proteomes" id="UP000294241"/>
    </source>
</evidence>
<evidence type="ECO:0000313" key="13">
    <source>
        <dbReference type="EMBL" id="TCF12203.1"/>
    </source>
</evidence>
<feature type="DNA-binding region" description="H-T-H motif" evidence="2">
    <location>
        <begin position="34"/>
        <end position="53"/>
    </location>
</feature>
<dbReference type="EMBL" id="SHPR01000006">
    <property type="protein sequence ID" value="TCD85259.1"/>
    <property type="molecule type" value="Genomic_DNA"/>
</dbReference>
<evidence type="ECO:0000313" key="38">
    <source>
        <dbReference type="Proteomes" id="UP000293441"/>
    </source>
</evidence>
<dbReference type="Pfam" id="PF00440">
    <property type="entry name" value="TetR_N"/>
    <property type="match status" value="1"/>
</dbReference>
<dbReference type="EMBL" id="SHQU01000006">
    <property type="protein sequence ID" value="TCE42272.1"/>
    <property type="molecule type" value="Genomic_DNA"/>
</dbReference>
<evidence type="ECO:0000313" key="25">
    <source>
        <dbReference type="Proteomes" id="UP000291501"/>
    </source>
</evidence>
<evidence type="ECO:0000313" key="32">
    <source>
        <dbReference type="Proteomes" id="UP000292729"/>
    </source>
</evidence>
<reference evidence="23 42" key="4">
    <citation type="submission" date="2023-02" db="EMBL/GenBank/DDBJ databases">
        <authorList>
            <person name="Pan L."/>
        </authorList>
    </citation>
    <scope>NUCLEOTIDE SEQUENCE [LARGE SCALE GENOMIC DNA]</scope>
    <source>
        <strain evidence="23 42">F2</strain>
    </source>
</reference>
<evidence type="ECO:0000313" key="18">
    <source>
        <dbReference type="EMBL" id="TCF66406.1"/>
    </source>
</evidence>
<sequence>MPRPRHDSEVLPAKERLENAFWELLADRDYRKITVTDVVREAGVNRNSFYYHFSSLPELADSAILHQVESIPINRTPDPNGNPEEQWRDRVTATLSDPEQRQRLDHLALLAGPHSTLELTESLRDFCRLQMLSTLQRDPKNLDLKTDLMVEFTVGGMLAVLQRWPELSDTIEIKDLLKEDVAVLAMGIYLAMSQKDMLNYWNRIFVHNAQDSTAPGMPVAATHAAPSTISSSNGPAGFPGYTA</sequence>
<dbReference type="PANTHER" id="PTHR43479">
    <property type="entry name" value="ACREF/ENVCD OPERON REPRESSOR-RELATED"/>
    <property type="match status" value="1"/>
</dbReference>
<evidence type="ECO:0000313" key="30">
    <source>
        <dbReference type="Proteomes" id="UP000292478"/>
    </source>
</evidence>
<dbReference type="Proteomes" id="UP000291501">
    <property type="component" value="Unassembled WGS sequence"/>
</dbReference>
<dbReference type="EMBL" id="SHTF01000002">
    <property type="protein sequence ID" value="TCF66406.1"/>
    <property type="molecule type" value="Genomic_DNA"/>
</dbReference>
<dbReference type="EMBL" id="SHQV01000004">
    <property type="protein sequence ID" value="TCE46337.1"/>
    <property type="molecule type" value="Genomic_DNA"/>
</dbReference>
<evidence type="ECO:0000313" key="34">
    <source>
        <dbReference type="Proteomes" id="UP000292787"/>
    </source>
</evidence>
<evidence type="ECO:0000313" key="21">
    <source>
        <dbReference type="EMBL" id="TCF85618.1"/>
    </source>
</evidence>
<evidence type="ECO:0000313" key="14">
    <source>
        <dbReference type="EMBL" id="TCF33552.1"/>
    </source>
</evidence>
<evidence type="ECO:0000259" key="3">
    <source>
        <dbReference type="PROSITE" id="PS50977"/>
    </source>
</evidence>
<dbReference type="Proteomes" id="UP000293441">
    <property type="component" value="Unassembled WGS sequence"/>
</dbReference>
<evidence type="ECO:0000313" key="20">
    <source>
        <dbReference type="EMBL" id="TCF72649.1"/>
    </source>
</evidence>
<evidence type="ECO:0000313" key="6">
    <source>
        <dbReference type="EMBL" id="TCD79304.1"/>
    </source>
</evidence>
<name>A0A087B1H1_BIFLL</name>
<evidence type="ECO:0000313" key="10">
    <source>
        <dbReference type="EMBL" id="TCE42272.1"/>
    </source>
</evidence>
<dbReference type="Proteomes" id="UP000292787">
    <property type="component" value="Unassembled WGS sequence"/>
</dbReference>
<evidence type="ECO:0000313" key="23">
    <source>
        <dbReference type="EMBL" id="WDY40609.1"/>
    </source>
</evidence>
<reference evidence="4" key="3">
    <citation type="journal article" date="2021" name="Appl. Environ. Microbiol.">
        <title>Novel 3-O-alpha-d-Galactosyl-alpha-l-Arabinofuranosidase for the Assimilation of Gum Arabic Arabinogalactan Protein in Bifidobacterium longum subsp. longum.</title>
        <authorList>
            <person name="Sasaki Y."/>
            <person name="Horigome A."/>
            <person name="Odamaki T."/>
            <person name="Xiao J.Z."/>
            <person name="Ishiwata A."/>
            <person name="Ito Y."/>
            <person name="Kitahara K."/>
            <person name="Fujita K."/>
        </authorList>
    </citation>
    <scope>NUCLEOTIDE SEQUENCE</scope>
    <source>
        <strain evidence="4">MCC00316</strain>
    </source>
</reference>
<dbReference type="Proteomes" id="UP000292478">
    <property type="component" value="Unassembled WGS sequence"/>
</dbReference>
<dbReference type="Proteomes" id="UP000292729">
    <property type="component" value="Unassembled WGS sequence"/>
</dbReference>
<dbReference type="Proteomes" id="UP000663812">
    <property type="component" value="Unassembled WGS sequence"/>
</dbReference>
<evidence type="ECO:0000256" key="2">
    <source>
        <dbReference type="PROSITE-ProRule" id="PRU00335"/>
    </source>
</evidence>
<evidence type="ECO:0000313" key="37">
    <source>
        <dbReference type="Proteomes" id="UP000293319"/>
    </source>
</evidence>
<evidence type="ECO:0000313" key="16">
    <source>
        <dbReference type="EMBL" id="TCF47655.1"/>
    </source>
</evidence>
<dbReference type="EMBL" id="SHPO01000005">
    <property type="protein sequence ID" value="TCD79304.1"/>
    <property type="molecule type" value="Genomic_DNA"/>
</dbReference>
<dbReference type="Proteomes" id="UP000293701">
    <property type="component" value="Unassembled WGS sequence"/>
</dbReference>
<dbReference type="Proteomes" id="UP000291226">
    <property type="component" value="Unassembled WGS sequence"/>
</dbReference>
<feature type="domain" description="HTH tetR-type" evidence="3">
    <location>
        <begin position="11"/>
        <end position="71"/>
    </location>
</feature>
<dbReference type="EMBL" id="SHTU01000005">
    <property type="protein sequence ID" value="TCF95751.1"/>
    <property type="molecule type" value="Genomic_DNA"/>
</dbReference>
<dbReference type="EMBL" id="SHPM01000007">
    <property type="protein sequence ID" value="TCD75482.1"/>
    <property type="molecule type" value="Genomic_DNA"/>
</dbReference>
<evidence type="ECO:0000313" key="11">
    <source>
        <dbReference type="EMBL" id="TCE46337.1"/>
    </source>
</evidence>
<dbReference type="GeneID" id="69577519"/>
<dbReference type="EMBL" id="BNHC01000012">
    <property type="protein sequence ID" value="GHM73354.1"/>
    <property type="molecule type" value="Genomic_DNA"/>
</dbReference>
<dbReference type="Proteomes" id="UP000291881">
    <property type="component" value="Unassembled WGS sequence"/>
</dbReference>
<dbReference type="PROSITE" id="PS50977">
    <property type="entry name" value="HTH_TETR_2"/>
    <property type="match status" value="1"/>
</dbReference>
<dbReference type="EMBL" id="SHRX01000007">
    <property type="protein sequence ID" value="TCF00442.1"/>
    <property type="molecule type" value="Genomic_DNA"/>
</dbReference>
<dbReference type="EMBL" id="SHST01000011">
    <property type="protein sequence ID" value="TCF40946.1"/>
    <property type="molecule type" value="Genomic_DNA"/>
</dbReference>
<dbReference type="Proteomes" id="UP000292260">
    <property type="component" value="Unassembled WGS sequence"/>
</dbReference>
<dbReference type="Proteomes" id="UP000294241">
    <property type="component" value="Unassembled WGS sequence"/>
</dbReference>
<gene>
    <name evidence="4" type="ORF">MCC00316_16440</name>
    <name evidence="5" type="ORF">MCC10002_0329</name>
    <name evidence="6" type="ORF">MCC10004_0099</name>
    <name evidence="7" type="ORF">MCC10008_0249</name>
    <name evidence="8" type="ORF">MCC10009_0292</name>
    <name evidence="9" type="ORF">MCC10015_0428</name>
    <name evidence="10" type="ORF">MCC10043_0273</name>
    <name evidence="11" type="ORF">MCC10044_0282</name>
    <name evidence="12" type="ORF">MCC10076_0389</name>
    <name evidence="13" type="ORF">MCC10083_0194</name>
    <name evidence="14" type="ORF">MCC10096_0391</name>
    <name evidence="15" type="ORF">MCC10100_0317</name>
    <name evidence="16" type="ORF">MCC10102_0311</name>
    <name evidence="17" type="ORF">MCC10113_0330</name>
    <name evidence="18" type="ORF">MCC10116_0263</name>
    <name evidence="19" type="ORF">MCC10118_0361</name>
    <name evidence="20" type="ORF">MCC10119_0333</name>
    <name evidence="22" type="ORF">MCC10120_0465</name>
    <name evidence="21" type="ORF">MCC10126_0326</name>
    <name evidence="23" type="ORF">PWA56_01815</name>
</gene>
<evidence type="ECO:0000313" key="9">
    <source>
        <dbReference type="EMBL" id="TCD98655.1"/>
    </source>
</evidence>
<dbReference type="Proteomes" id="UP001221506">
    <property type="component" value="Chromosome"/>
</dbReference>
<evidence type="ECO:0000313" key="7">
    <source>
        <dbReference type="EMBL" id="TCD85259.1"/>
    </source>
</evidence>
<evidence type="ECO:0000313" key="17">
    <source>
        <dbReference type="EMBL" id="TCF60276.1"/>
    </source>
</evidence>
<evidence type="ECO:0000313" key="26">
    <source>
        <dbReference type="Proteomes" id="UP000291713"/>
    </source>
</evidence>
<evidence type="ECO:0000313" key="33">
    <source>
        <dbReference type="Proteomes" id="UP000292751"/>
    </source>
</evidence>
<evidence type="ECO:0000313" key="15">
    <source>
        <dbReference type="EMBL" id="TCF40946.1"/>
    </source>
</evidence>
<evidence type="ECO:0000313" key="35">
    <source>
        <dbReference type="Proteomes" id="UP000292932"/>
    </source>
</evidence>
<dbReference type="Proteomes" id="UP000292692">
    <property type="component" value="Unassembled WGS sequence"/>
</dbReference>
<accession>A0A087B1H1</accession>
<evidence type="ECO:0000313" key="28">
    <source>
        <dbReference type="Proteomes" id="UP000292241"/>
    </source>
</evidence>
<dbReference type="EMBL" id="SHPX01000006">
    <property type="protein sequence ID" value="TCD98655.1"/>
    <property type="molecule type" value="Genomic_DNA"/>
</dbReference>
<organism evidence="13 24">
    <name type="scientific">Bifidobacterium longum subsp. longum</name>
    <dbReference type="NCBI Taxonomy" id="1679"/>
    <lineage>
        <taxon>Bacteria</taxon>
        <taxon>Bacillati</taxon>
        <taxon>Actinomycetota</taxon>
        <taxon>Actinomycetes</taxon>
        <taxon>Bifidobacteriales</taxon>
        <taxon>Bifidobacteriaceae</taxon>
        <taxon>Bifidobacterium</taxon>
    </lineage>
</organism>
<evidence type="ECO:0000313" key="39">
    <source>
        <dbReference type="Proteomes" id="UP000293475"/>
    </source>
</evidence>
<dbReference type="InterPro" id="IPR009057">
    <property type="entry name" value="Homeodomain-like_sf"/>
</dbReference>
<evidence type="ECO:0000313" key="42">
    <source>
        <dbReference type="Proteomes" id="UP001221506"/>
    </source>
</evidence>
<evidence type="ECO:0000313" key="22">
    <source>
        <dbReference type="EMBL" id="TCF95751.1"/>
    </source>
</evidence>
<dbReference type="Proteomes" id="UP000292241">
    <property type="component" value="Unassembled WGS sequence"/>
</dbReference>
<dbReference type="Proteomes" id="UP000293319">
    <property type="component" value="Unassembled WGS sequence"/>
</dbReference>
<dbReference type="Proteomes" id="UP000293137">
    <property type="component" value="Unassembled WGS sequence"/>
</dbReference>
<dbReference type="EMBL" id="SHSD01000005">
    <property type="protein sequence ID" value="TCF12203.1"/>
    <property type="molecule type" value="Genomic_DNA"/>
</dbReference>
<evidence type="ECO:0000313" key="5">
    <source>
        <dbReference type="EMBL" id="TCD75482.1"/>
    </source>
</evidence>
<dbReference type="Proteomes" id="UP000292751">
    <property type="component" value="Unassembled WGS sequence"/>
</dbReference>
<evidence type="ECO:0000313" key="24">
    <source>
        <dbReference type="Proteomes" id="UP000291226"/>
    </source>
</evidence>
<dbReference type="OMA" id="RWPKLHE"/>
<dbReference type="EMBL" id="SHSP01000004">
    <property type="protein sequence ID" value="TCF33552.1"/>
    <property type="molecule type" value="Genomic_DNA"/>
</dbReference>
<reference evidence="13" key="2">
    <citation type="submission" date="2019-02" db="EMBL/GenBank/DDBJ databases">
        <authorList>
            <person name="Odamaki T."/>
        </authorList>
    </citation>
    <scope>NUCLEOTIDE SEQUENCE</scope>
    <source>
        <strain evidence="5">MCC10002</strain>
        <strain evidence="6">MCC10004</strain>
        <strain evidence="7">MCC10008</strain>
        <strain evidence="8">MCC10009</strain>
        <strain evidence="9">MCC10015</strain>
        <strain evidence="10">MCC10043</strain>
        <strain evidence="11">MCC10044</strain>
        <strain evidence="12">MCC10076</strain>
        <strain evidence="13">MCC10083</strain>
        <strain evidence="14">MCC10096</strain>
        <strain evidence="15">MCC10100</strain>
        <strain evidence="16">MCC10102</strain>
        <strain evidence="17">MCC10113</strain>
        <strain evidence="18">MCC10116</strain>
        <strain evidence="19">MCC10118</strain>
        <strain evidence="20">MCC10119</strain>
        <strain evidence="22">MCC10120</strain>
        <strain evidence="21">MCC10126</strain>
    </source>
</reference>
<dbReference type="EMBL" id="SHPS01000004">
    <property type="protein sequence ID" value="TCD86798.1"/>
    <property type="molecule type" value="Genomic_DNA"/>
</dbReference>
<dbReference type="EMBL" id="SHTH01000002">
    <property type="protein sequence ID" value="TCF71209.1"/>
    <property type="molecule type" value="Genomic_DNA"/>
</dbReference>
<reference evidence="24 25" key="1">
    <citation type="journal article" date="2018" name="Sci. Rep.">
        <title>Genomic diversity and distribution of Bifidobacterium longum subsp. longum across the human lifespan.</title>
        <authorList>
            <person name="Odamaki T."/>
            <person name="Bottacini F."/>
            <person name="Kato K."/>
            <person name="Mitsuyama E."/>
            <person name="Yoshida K."/>
            <person name="Horigome A."/>
            <person name="Xiao J.Z."/>
            <person name="van Sinderen D."/>
        </authorList>
    </citation>
    <scope>NUCLEOTIDE SEQUENCE [LARGE SCALE GENOMIC DNA]</scope>
    <source>
        <strain evidence="5 40">MCC10002</strain>
        <strain evidence="6 39">MCC10004</strain>
        <strain evidence="7 28">MCC10008</strain>
        <strain evidence="8 27">MCC10009</strain>
        <strain evidence="9 38">MCC10015</strain>
        <strain evidence="10 29">MCC10043</strain>
        <strain evidence="11 37">MCC10044</strain>
        <strain evidence="12 33">MCC10076</strain>
        <strain evidence="13 24">MCC10083</strain>
        <strain evidence="14 35">MCC10096</strain>
        <strain evidence="15 41">MCC10100</strain>
        <strain evidence="16 31">MCC10102</strain>
        <strain evidence="17 30">MCC10113</strain>
        <strain evidence="18 34">MCC10116</strain>
        <strain evidence="19 36">MCC10118</strain>
        <strain evidence="20 32">MCC10119</strain>
        <strain evidence="22 26">MCC10120</strain>
        <strain evidence="21 25">MCC10126</strain>
    </source>
</reference>
<dbReference type="InterPro" id="IPR001647">
    <property type="entry name" value="HTH_TetR"/>
</dbReference>
<proteinExistence type="predicted"/>
<dbReference type="EMBL" id="SHTI01000004">
    <property type="protein sequence ID" value="TCF72649.1"/>
    <property type="molecule type" value="Genomic_DNA"/>
</dbReference>
<evidence type="ECO:0000313" key="36">
    <source>
        <dbReference type="Proteomes" id="UP000293137"/>
    </source>
</evidence>
<dbReference type="Gene3D" id="1.10.357.10">
    <property type="entry name" value="Tetracycline Repressor, domain 2"/>
    <property type="match status" value="1"/>
</dbReference>
<dbReference type="EMBL" id="SHSV01000004">
    <property type="protein sequence ID" value="TCF47655.1"/>
    <property type="molecule type" value="Genomic_DNA"/>
</dbReference>
<dbReference type="PANTHER" id="PTHR43479:SF11">
    <property type="entry name" value="ACREF_ENVCD OPERON REPRESSOR-RELATED"/>
    <property type="match status" value="1"/>
</dbReference>
<dbReference type="EMBL" id="SHTN01000004">
    <property type="protein sequence ID" value="TCF85618.1"/>
    <property type="molecule type" value="Genomic_DNA"/>
</dbReference>
<evidence type="ECO:0000313" key="12">
    <source>
        <dbReference type="EMBL" id="TCF00442.1"/>
    </source>
</evidence>
<evidence type="ECO:0000313" key="40">
    <source>
        <dbReference type="Proteomes" id="UP000293701"/>
    </source>
</evidence>
<keyword evidence="1 2" id="KW-0238">DNA-binding</keyword>
<dbReference type="GO" id="GO:0003677">
    <property type="term" value="F:DNA binding"/>
    <property type="evidence" value="ECO:0007669"/>
    <property type="project" value="UniProtKB-UniRule"/>
</dbReference>
<dbReference type="Proteomes" id="UP000291713">
    <property type="component" value="Unassembled WGS sequence"/>
</dbReference>
<evidence type="ECO:0000313" key="29">
    <source>
        <dbReference type="Proteomes" id="UP000292260"/>
    </source>
</evidence>
<dbReference type="InterPro" id="IPR050624">
    <property type="entry name" value="HTH-type_Tx_Regulator"/>
</dbReference>
<dbReference type="SUPFAM" id="SSF46689">
    <property type="entry name" value="Homeodomain-like"/>
    <property type="match status" value="1"/>
</dbReference>
<dbReference type="Proteomes" id="UP000292932">
    <property type="component" value="Unassembled WGS sequence"/>
</dbReference>
<dbReference type="AlphaFoldDB" id="A0A087B1H1"/>
<dbReference type="EMBL" id="CP118598">
    <property type="protein sequence ID" value="WDY40609.1"/>
    <property type="molecule type" value="Genomic_DNA"/>
</dbReference>